<evidence type="ECO:0000256" key="5">
    <source>
        <dbReference type="ARBA" id="ARBA00022835"/>
    </source>
</evidence>
<evidence type="ECO:0000259" key="7">
    <source>
        <dbReference type="Pfam" id="PF01138"/>
    </source>
</evidence>
<keyword evidence="4" id="KW-0963">Cytoplasm</keyword>
<dbReference type="InterPro" id="IPR027408">
    <property type="entry name" value="PNPase/RNase_PH_dom_sf"/>
</dbReference>
<evidence type="ECO:0000313" key="10">
    <source>
        <dbReference type="Proteomes" id="UP000494106"/>
    </source>
</evidence>
<dbReference type="SUPFAM" id="SSF55666">
    <property type="entry name" value="Ribonuclease PH domain 2-like"/>
    <property type="match status" value="1"/>
</dbReference>
<comment type="similarity">
    <text evidence="3">Belongs to the RNase PH family.</text>
</comment>
<keyword evidence="10" id="KW-1185">Reference proteome</keyword>
<gene>
    <name evidence="9" type="ORF">APLA_LOCUS7994</name>
</gene>
<dbReference type="Pfam" id="PF03725">
    <property type="entry name" value="RNase_PH_C"/>
    <property type="match status" value="1"/>
</dbReference>
<dbReference type="EMBL" id="CADEBC010000503">
    <property type="protein sequence ID" value="CAB3239790.1"/>
    <property type="molecule type" value="Genomic_DNA"/>
</dbReference>
<dbReference type="GO" id="GO:0071038">
    <property type="term" value="P:TRAMP-dependent tRNA surveillance pathway"/>
    <property type="evidence" value="ECO:0007669"/>
    <property type="project" value="TreeGrafter"/>
</dbReference>
<dbReference type="GO" id="GO:0034473">
    <property type="term" value="P:U1 snRNA 3'-end processing"/>
    <property type="evidence" value="ECO:0007669"/>
    <property type="project" value="TreeGrafter"/>
</dbReference>
<dbReference type="GO" id="GO:0016075">
    <property type="term" value="P:rRNA catabolic process"/>
    <property type="evidence" value="ECO:0007669"/>
    <property type="project" value="TreeGrafter"/>
</dbReference>
<comment type="subcellular location">
    <subcellularLocation>
        <location evidence="1">Cytoplasm</location>
    </subcellularLocation>
    <subcellularLocation>
        <location evidence="2">Nucleus</location>
        <location evidence="2">Nucleolus</location>
    </subcellularLocation>
</comment>
<keyword evidence="5" id="KW-0271">Exosome</keyword>
<dbReference type="Proteomes" id="UP000494106">
    <property type="component" value="Unassembled WGS sequence"/>
</dbReference>
<dbReference type="GO" id="GO:0034475">
    <property type="term" value="P:U4 snRNA 3'-end processing"/>
    <property type="evidence" value="ECO:0007669"/>
    <property type="project" value="TreeGrafter"/>
</dbReference>
<dbReference type="PANTHER" id="PTHR11097:SF8">
    <property type="entry name" value="EXOSOME COMPLEX COMPONENT RRP42"/>
    <property type="match status" value="1"/>
</dbReference>
<dbReference type="Pfam" id="PF01138">
    <property type="entry name" value="RNase_PH"/>
    <property type="match status" value="1"/>
</dbReference>
<dbReference type="InterPro" id="IPR050590">
    <property type="entry name" value="Exosome_comp_Rrp42_subfam"/>
</dbReference>
<dbReference type="InterPro" id="IPR001247">
    <property type="entry name" value="ExoRNase_PH_dom1"/>
</dbReference>
<evidence type="ECO:0000256" key="4">
    <source>
        <dbReference type="ARBA" id="ARBA00022490"/>
    </source>
</evidence>
<dbReference type="GO" id="GO:0000177">
    <property type="term" value="C:cytoplasmic exosome (RNase complex)"/>
    <property type="evidence" value="ECO:0007669"/>
    <property type="project" value="TreeGrafter"/>
</dbReference>
<comment type="caution">
    <text evidence="9">The sequence shown here is derived from an EMBL/GenBank/DDBJ whole genome shotgun (WGS) entry which is preliminary data.</text>
</comment>
<proteinExistence type="inferred from homology"/>
<dbReference type="InterPro" id="IPR020568">
    <property type="entry name" value="Ribosomal_Su5_D2-typ_SF"/>
</dbReference>
<evidence type="ECO:0000256" key="2">
    <source>
        <dbReference type="ARBA" id="ARBA00004604"/>
    </source>
</evidence>
<organism evidence="9 10">
    <name type="scientific">Arctia plantaginis</name>
    <name type="common">Wood tiger moth</name>
    <name type="synonym">Phalaena plantaginis</name>
    <dbReference type="NCBI Taxonomy" id="874455"/>
    <lineage>
        <taxon>Eukaryota</taxon>
        <taxon>Metazoa</taxon>
        <taxon>Ecdysozoa</taxon>
        <taxon>Arthropoda</taxon>
        <taxon>Hexapoda</taxon>
        <taxon>Insecta</taxon>
        <taxon>Pterygota</taxon>
        <taxon>Neoptera</taxon>
        <taxon>Endopterygota</taxon>
        <taxon>Lepidoptera</taxon>
        <taxon>Glossata</taxon>
        <taxon>Ditrysia</taxon>
        <taxon>Noctuoidea</taxon>
        <taxon>Erebidae</taxon>
        <taxon>Arctiinae</taxon>
        <taxon>Arctia</taxon>
    </lineage>
</organism>
<reference evidence="9 10" key="1">
    <citation type="submission" date="2020-04" db="EMBL/GenBank/DDBJ databases">
        <authorList>
            <person name="Wallbank WR R."/>
            <person name="Pardo Diaz C."/>
            <person name="Kozak K."/>
            <person name="Martin S."/>
            <person name="Jiggins C."/>
            <person name="Moest M."/>
            <person name="Warren A I."/>
            <person name="Byers J.R.P. K."/>
            <person name="Montejo-Kovacevich G."/>
            <person name="Yen C E."/>
        </authorList>
    </citation>
    <scope>NUCLEOTIDE SEQUENCE [LARGE SCALE GENOMIC DNA]</scope>
</reference>
<dbReference type="PANTHER" id="PTHR11097">
    <property type="entry name" value="EXOSOME COMPLEX EXONUCLEASE RIBOSOMAL RNA PROCESSING PROTEIN"/>
    <property type="match status" value="1"/>
</dbReference>
<evidence type="ECO:0000256" key="6">
    <source>
        <dbReference type="ARBA" id="ARBA00042523"/>
    </source>
</evidence>
<dbReference type="GO" id="GO:0034476">
    <property type="term" value="P:U5 snRNA 3'-end processing"/>
    <property type="evidence" value="ECO:0007669"/>
    <property type="project" value="TreeGrafter"/>
</dbReference>
<dbReference type="AlphaFoldDB" id="A0A8S1A5L5"/>
<dbReference type="GO" id="GO:0071028">
    <property type="term" value="P:nuclear mRNA surveillance"/>
    <property type="evidence" value="ECO:0007669"/>
    <property type="project" value="TreeGrafter"/>
</dbReference>
<dbReference type="SUPFAM" id="SSF54211">
    <property type="entry name" value="Ribosomal protein S5 domain 2-like"/>
    <property type="match status" value="1"/>
</dbReference>
<dbReference type="Gene3D" id="3.30.230.70">
    <property type="entry name" value="GHMP Kinase, N-terminal domain"/>
    <property type="match status" value="1"/>
</dbReference>
<feature type="domain" description="Exoribonuclease phosphorolytic" evidence="8">
    <location>
        <begin position="300"/>
        <end position="334"/>
    </location>
</feature>
<feature type="domain" description="Exoribonuclease phosphorolytic" evidence="7">
    <location>
        <begin position="134"/>
        <end position="268"/>
    </location>
</feature>
<dbReference type="InterPro" id="IPR015847">
    <property type="entry name" value="ExoRNase_PH_dom2"/>
</dbReference>
<evidence type="ECO:0000313" key="9">
    <source>
        <dbReference type="EMBL" id="CAB3239790.1"/>
    </source>
</evidence>
<accession>A0A8S1A5L5</accession>
<dbReference type="GO" id="GO:0071035">
    <property type="term" value="P:nuclear polyadenylation-dependent rRNA catabolic process"/>
    <property type="evidence" value="ECO:0007669"/>
    <property type="project" value="TreeGrafter"/>
</dbReference>
<dbReference type="GO" id="GO:0000176">
    <property type="term" value="C:nuclear exosome (RNase complex)"/>
    <property type="evidence" value="ECO:0007669"/>
    <property type="project" value="TreeGrafter"/>
</dbReference>
<evidence type="ECO:0000256" key="3">
    <source>
        <dbReference type="ARBA" id="ARBA00006678"/>
    </source>
</evidence>
<dbReference type="InterPro" id="IPR036345">
    <property type="entry name" value="ExoRNase_PH_dom2_sf"/>
</dbReference>
<dbReference type="GO" id="GO:0000467">
    <property type="term" value="P:exonucleolytic trimming to generate mature 3'-end of 5.8S rRNA from tricistronic rRNA transcript (SSU-rRNA, 5.8S rRNA, LSU-rRNA)"/>
    <property type="evidence" value="ECO:0007669"/>
    <property type="project" value="TreeGrafter"/>
</dbReference>
<dbReference type="CDD" id="cd11367">
    <property type="entry name" value="RNase_PH_RRP42"/>
    <property type="match status" value="1"/>
</dbReference>
<evidence type="ECO:0000256" key="1">
    <source>
        <dbReference type="ARBA" id="ARBA00004496"/>
    </source>
</evidence>
<evidence type="ECO:0000259" key="8">
    <source>
        <dbReference type="Pfam" id="PF03725"/>
    </source>
</evidence>
<name>A0A8S1A5L5_ARCPL</name>
<dbReference type="GO" id="GO:0035925">
    <property type="term" value="F:mRNA 3'-UTR AU-rich region binding"/>
    <property type="evidence" value="ECO:0007669"/>
    <property type="project" value="TreeGrafter"/>
</dbReference>
<sequence>MVQQLPTSNKGGSSLLVQVQYDQVKEKCDLLSKDFDTGLESVEFCNKNISRFNLVGIEAILIRVICGLVLQNTVNYNIYKGQTNKCQNINVLTPDRRRLTFVMAGLLLSPTEKVFIVHGVQDDYRSDGRSNIDYRPMELETDVVSHASGSARLRLANTDVLVGVKTEIDIPSPDKPNEGKIEFFVDCSANATPEFEGRGGEQLALGISNLLQRAYHSSQALDLKQLCIFEGKQCWKLYVDILILECGGNLCDAVSLAVKAALFNTRIPFVKAALMDGGNVDLQLSDDPYDSKLLNVGSAPLLVTLCKIGDKCVVDPSAEEESCSVISVIVGITGIPNCYCDGGDSLEEKEGKFTTIDMSGPGSLAPKTLKNAVSQGIIAAKLLDKALAKALLRERQENVTLKKHSYGFLK</sequence>
<protein>
    <recommendedName>
        <fullName evidence="6">Ribosomal RNA-processing protein 42</fullName>
    </recommendedName>
</protein>
<dbReference type="OrthoDB" id="272245at2759"/>
<dbReference type="GO" id="GO:0005730">
    <property type="term" value="C:nucleolus"/>
    <property type="evidence" value="ECO:0007669"/>
    <property type="project" value="UniProtKB-SubCell"/>
</dbReference>